<proteinExistence type="predicted"/>
<organism evidence="1 2">
    <name type="scientific">Crenichthys baileyi</name>
    <name type="common">White River springfish</name>
    <dbReference type="NCBI Taxonomy" id="28760"/>
    <lineage>
        <taxon>Eukaryota</taxon>
        <taxon>Metazoa</taxon>
        <taxon>Chordata</taxon>
        <taxon>Craniata</taxon>
        <taxon>Vertebrata</taxon>
        <taxon>Euteleostomi</taxon>
        <taxon>Actinopterygii</taxon>
        <taxon>Neopterygii</taxon>
        <taxon>Teleostei</taxon>
        <taxon>Neoteleostei</taxon>
        <taxon>Acanthomorphata</taxon>
        <taxon>Ovalentaria</taxon>
        <taxon>Atherinomorphae</taxon>
        <taxon>Cyprinodontiformes</taxon>
        <taxon>Goodeidae</taxon>
        <taxon>Crenichthys</taxon>
    </lineage>
</organism>
<evidence type="ECO:0000313" key="2">
    <source>
        <dbReference type="Proteomes" id="UP001311232"/>
    </source>
</evidence>
<dbReference type="EMBL" id="JAHHUM010000898">
    <property type="protein sequence ID" value="KAK5616226.1"/>
    <property type="molecule type" value="Genomic_DNA"/>
</dbReference>
<sequence length="103" mass="11538">MFVMQGDQDGRVEERTGVIDCKERKNRPWSWGGSAGDLPSINLTSFSGAPPLPVSLESCEICCHTLFLQTAPTMYLTVQYCAKLASHDNILFYIHDIIVLIYL</sequence>
<keyword evidence="2" id="KW-1185">Reference proteome</keyword>
<name>A0AAV9S4M0_9TELE</name>
<comment type="caution">
    <text evidence="1">The sequence shown here is derived from an EMBL/GenBank/DDBJ whole genome shotgun (WGS) entry which is preliminary data.</text>
</comment>
<accession>A0AAV9S4M0</accession>
<reference evidence="1 2" key="1">
    <citation type="submission" date="2021-06" db="EMBL/GenBank/DDBJ databases">
        <authorList>
            <person name="Palmer J.M."/>
        </authorList>
    </citation>
    <scope>NUCLEOTIDE SEQUENCE [LARGE SCALE GENOMIC DNA]</scope>
    <source>
        <strain evidence="1 2">MEX-2019</strain>
        <tissue evidence="1">Muscle</tissue>
    </source>
</reference>
<evidence type="ECO:0000313" key="1">
    <source>
        <dbReference type="EMBL" id="KAK5616226.1"/>
    </source>
</evidence>
<gene>
    <name evidence="1" type="ORF">CRENBAI_015434</name>
</gene>
<dbReference type="AlphaFoldDB" id="A0AAV9S4M0"/>
<dbReference type="Proteomes" id="UP001311232">
    <property type="component" value="Unassembled WGS sequence"/>
</dbReference>
<protein>
    <submittedName>
        <fullName evidence="1">Uncharacterized protein</fullName>
    </submittedName>
</protein>